<comment type="caution">
    <text evidence="1">The sequence shown here is derived from an EMBL/GenBank/DDBJ whole genome shotgun (WGS) entry which is preliminary data.</text>
</comment>
<dbReference type="EMBL" id="CAJOBE010026885">
    <property type="protein sequence ID" value="CAF4274899.1"/>
    <property type="molecule type" value="Genomic_DNA"/>
</dbReference>
<proteinExistence type="predicted"/>
<organism evidence="1 2">
    <name type="scientific">Rotaria sordida</name>
    <dbReference type="NCBI Taxonomy" id="392033"/>
    <lineage>
        <taxon>Eukaryota</taxon>
        <taxon>Metazoa</taxon>
        <taxon>Spiralia</taxon>
        <taxon>Gnathifera</taxon>
        <taxon>Rotifera</taxon>
        <taxon>Eurotatoria</taxon>
        <taxon>Bdelloidea</taxon>
        <taxon>Philodinida</taxon>
        <taxon>Philodinidae</taxon>
        <taxon>Rotaria</taxon>
    </lineage>
</organism>
<gene>
    <name evidence="1" type="ORF">FNK824_LOCUS39653</name>
</gene>
<dbReference type="Proteomes" id="UP000663874">
    <property type="component" value="Unassembled WGS sequence"/>
</dbReference>
<reference evidence="1" key="1">
    <citation type="submission" date="2021-02" db="EMBL/GenBank/DDBJ databases">
        <authorList>
            <person name="Nowell W R."/>
        </authorList>
    </citation>
    <scope>NUCLEOTIDE SEQUENCE</scope>
</reference>
<evidence type="ECO:0000313" key="1">
    <source>
        <dbReference type="EMBL" id="CAF4274899.1"/>
    </source>
</evidence>
<accession>A0A820GCI1</accession>
<feature type="non-terminal residue" evidence="1">
    <location>
        <position position="1"/>
    </location>
</feature>
<dbReference type="AlphaFoldDB" id="A0A820GCI1"/>
<sequence length="77" mass="8781">SFFLSLSMGAGNLNHSHVEQLDENIFEDFDIDINTFNEIIADFHNDLNQYNININDIFDEFQHAMDSAADNNSAAQQ</sequence>
<name>A0A820GCI1_9BILA</name>
<evidence type="ECO:0000313" key="2">
    <source>
        <dbReference type="Proteomes" id="UP000663874"/>
    </source>
</evidence>
<protein>
    <submittedName>
        <fullName evidence="1">Uncharacterized protein</fullName>
    </submittedName>
</protein>